<name>A0A7W5AMC9_9ACTN</name>
<dbReference type="AlphaFoldDB" id="A0A7W5AMC9"/>
<sequence>MKTVENRGQTVRWRGPVAIHASLPWHAAGDRDSRILQLRRHGLLDGTPRGVIVAVAELVDGHQAVVHADLTSCCEPWGMCRYGDRPAFHLVLANIRKLPRPVPARGALTVGWRVPADVASAVRSQLTLSEV</sequence>
<dbReference type="InterPro" id="IPR015947">
    <property type="entry name" value="PUA-like_sf"/>
</dbReference>
<protein>
    <recommendedName>
        <fullName evidence="3">ASCH domain-containing protein</fullName>
    </recommendedName>
</protein>
<organism evidence="1 2">
    <name type="scientific">Actinoplanes campanulatus</name>
    <dbReference type="NCBI Taxonomy" id="113559"/>
    <lineage>
        <taxon>Bacteria</taxon>
        <taxon>Bacillati</taxon>
        <taxon>Actinomycetota</taxon>
        <taxon>Actinomycetes</taxon>
        <taxon>Micromonosporales</taxon>
        <taxon>Micromonosporaceae</taxon>
        <taxon>Actinoplanes</taxon>
    </lineage>
</organism>
<dbReference type="Proteomes" id="UP000590749">
    <property type="component" value="Unassembled WGS sequence"/>
</dbReference>
<evidence type="ECO:0000313" key="2">
    <source>
        <dbReference type="Proteomes" id="UP000590749"/>
    </source>
</evidence>
<gene>
    <name evidence="1" type="ORF">FHR83_006647</name>
</gene>
<proteinExistence type="predicted"/>
<accession>A0A7W5AMC9</accession>
<dbReference type="RefSeq" id="WP_183225030.1">
    <property type="nucleotide sequence ID" value="NZ_BMPW01000020.1"/>
</dbReference>
<evidence type="ECO:0000313" key="1">
    <source>
        <dbReference type="EMBL" id="MBB3098941.1"/>
    </source>
</evidence>
<reference evidence="1 2" key="1">
    <citation type="submission" date="2020-08" db="EMBL/GenBank/DDBJ databases">
        <title>Genomic Encyclopedia of Type Strains, Phase III (KMG-III): the genomes of soil and plant-associated and newly described type strains.</title>
        <authorList>
            <person name="Whitman W."/>
        </authorList>
    </citation>
    <scope>NUCLEOTIDE SEQUENCE [LARGE SCALE GENOMIC DNA]</scope>
    <source>
        <strain evidence="1 2">CECT 3287</strain>
    </source>
</reference>
<dbReference type="Gene3D" id="2.30.130.30">
    <property type="entry name" value="Hypothetical protein"/>
    <property type="match status" value="1"/>
</dbReference>
<comment type="caution">
    <text evidence="1">The sequence shown here is derived from an EMBL/GenBank/DDBJ whole genome shotgun (WGS) entry which is preliminary data.</text>
</comment>
<dbReference type="SUPFAM" id="SSF88697">
    <property type="entry name" value="PUA domain-like"/>
    <property type="match status" value="1"/>
</dbReference>
<evidence type="ECO:0008006" key="3">
    <source>
        <dbReference type="Google" id="ProtNLM"/>
    </source>
</evidence>
<keyword evidence="2" id="KW-1185">Reference proteome</keyword>
<dbReference type="EMBL" id="JACHXF010000017">
    <property type="protein sequence ID" value="MBB3098941.1"/>
    <property type="molecule type" value="Genomic_DNA"/>
</dbReference>